<reference evidence="1 2" key="1">
    <citation type="submission" date="2016-10" db="EMBL/GenBank/DDBJ databases">
        <authorList>
            <person name="de Groot N.N."/>
        </authorList>
    </citation>
    <scope>NUCLEOTIDE SEQUENCE [LARGE SCALE GENOMIC DNA]</scope>
    <source>
        <strain evidence="1 2">CCM7597</strain>
    </source>
</reference>
<gene>
    <name evidence="1" type="ORF">SAMN05421743_1183</name>
</gene>
<evidence type="ECO:0000313" key="1">
    <source>
        <dbReference type="EMBL" id="SEB12244.1"/>
    </source>
</evidence>
<evidence type="ECO:0000313" key="2">
    <source>
        <dbReference type="Proteomes" id="UP000198584"/>
    </source>
</evidence>
<dbReference type="OrthoDB" id="2959394at2"/>
<name>A0A1H4GRT6_9BACI</name>
<dbReference type="EMBL" id="FNQR01000018">
    <property type="protein sequence ID" value="SEB12244.1"/>
    <property type="molecule type" value="Genomic_DNA"/>
</dbReference>
<accession>A0A1H4GRT6</accession>
<dbReference type="AlphaFoldDB" id="A0A1H4GRT6"/>
<protein>
    <submittedName>
        <fullName evidence="1">Uncharacterized protein</fullName>
    </submittedName>
</protein>
<sequence>MKKYVWSILMVLAIVIVVIAVFQPFQPTTESVIKYFPIDETKKFDQAKTQLSFESETDADEYEVEWKSISDSNEQMYLRQDLSLLYVDGQLKGILNKWRENGQQIEQSSVLHGEDTSLYQAITFHHGEIHYPEDVIKSIQTLSYDQLYVVDSPHTPLESFHTAKTAEHREWEKTINHSIQQQLDYQWDELIAHFNIPQEKYIAVPLTDLYQYEDKPIPGVSQKDSTRILGQLWEGLYKNYVLGIADNKSTGHPIQSYIPLILFSKNADHLLVLFEDDQGKKEQLIQYYSIN</sequence>
<keyword evidence="2" id="KW-1185">Reference proteome</keyword>
<dbReference type="RefSeq" id="WP_093046225.1">
    <property type="nucleotide sequence ID" value="NZ_FNQR01000018.1"/>
</dbReference>
<organism evidence="1 2">
    <name type="scientific">Thalassobacillus cyri</name>
    <dbReference type="NCBI Taxonomy" id="571932"/>
    <lineage>
        <taxon>Bacteria</taxon>
        <taxon>Bacillati</taxon>
        <taxon>Bacillota</taxon>
        <taxon>Bacilli</taxon>
        <taxon>Bacillales</taxon>
        <taxon>Bacillaceae</taxon>
        <taxon>Thalassobacillus</taxon>
    </lineage>
</organism>
<proteinExistence type="predicted"/>
<dbReference type="Proteomes" id="UP000198584">
    <property type="component" value="Unassembled WGS sequence"/>
</dbReference>
<dbReference type="STRING" id="571932.SAMN05421743_1183"/>